<evidence type="ECO:0000256" key="7">
    <source>
        <dbReference type="ARBA" id="ARBA00022777"/>
    </source>
</evidence>
<accession>A0A8B7RNX1</accession>
<dbReference type="Gene3D" id="3.40.50.300">
    <property type="entry name" value="P-loop containing nucleotide triphosphate hydrolases"/>
    <property type="match status" value="1"/>
</dbReference>
<gene>
    <name evidence="14" type="primary">UCK2</name>
</gene>
<dbReference type="CDD" id="cd02023">
    <property type="entry name" value="UMPK"/>
    <property type="match status" value="1"/>
</dbReference>
<feature type="region of interest" description="Disordered" evidence="11">
    <location>
        <begin position="1"/>
        <end position="71"/>
    </location>
</feature>
<dbReference type="GO" id="GO:0004849">
    <property type="term" value="F:uridine kinase activity"/>
    <property type="evidence" value="ECO:0007669"/>
    <property type="project" value="UniProtKB-EC"/>
</dbReference>
<dbReference type="OrthoDB" id="10257085at2759"/>
<feature type="region of interest" description="Disordered" evidence="11">
    <location>
        <begin position="283"/>
        <end position="308"/>
    </location>
</feature>
<sequence>MLIVPQVRRSGSGALSGVPSEPRRTPLRASRGCAPGGAAGGRGRSEPGPARRRRERAGRVPGKGSPASAGRGLEMFGGFRSSVCAKIVQLLGQNEVDYRQKQVVILSQDSFYRVLTAEQKVKALKGQFNFDHPDAFDNELIFKTLKEITEGKTVQIPVYDFVSHSRKEESVTVYPADVVLFEGILAFYSQEVRDLFHMKLFVDTDADTRLSRRVLRDISERGRDLEQILSQYITFVKPAFEEFCLPTKKYADVIIPRGADNLVAINLIVQHIQDILNGGPSKRQPNGYLNGYTPARKRQASESRSRPH</sequence>
<dbReference type="GO" id="GO:0044206">
    <property type="term" value="P:UMP salvage"/>
    <property type="evidence" value="ECO:0007669"/>
    <property type="project" value="UniProtKB-UniPathway"/>
</dbReference>
<organism evidence="13 14">
    <name type="scientific">Hipposideros armiger</name>
    <name type="common">Great Himalayan leaf-nosed bat</name>
    <dbReference type="NCBI Taxonomy" id="186990"/>
    <lineage>
        <taxon>Eukaryota</taxon>
        <taxon>Metazoa</taxon>
        <taxon>Chordata</taxon>
        <taxon>Craniata</taxon>
        <taxon>Vertebrata</taxon>
        <taxon>Euteleostomi</taxon>
        <taxon>Mammalia</taxon>
        <taxon>Eutheria</taxon>
        <taxon>Laurasiatheria</taxon>
        <taxon>Chiroptera</taxon>
        <taxon>Yinpterochiroptera</taxon>
        <taxon>Rhinolophoidea</taxon>
        <taxon>Hipposideridae</taxon>
        <taxon>Hipposideros</taxon>
    </lineage>
</organism>
<comment type="catalytic activity">
    <reaction evidence="9">
        <text>cytidine + ATP = CMP + ADP + H(+)</text>
        <dbReference type="Rhea" id="RHEA:24674"/>
        <dbReference type="ChEBI" id="CHEBI:15378"/>
        <dbReference type="ChEBI" id="CHEBI:17562"/>
        <dbReference type="ChEBI" id="CHEBI:30616"/>
        <dbReference type="ChEBI" id="CHEBI:60377"/>
        <dbReference type="ChEBI" id="CHEBI:456216"/>
        <dbReference type="EC" id="2.7.1.48"/>
    </reaction>
</comment>
<keyword evidence="6" id="KW-0547">Nucleotide-binding</keyword>
<keyword evidence="8" id="KW-0067">ATP-binding</keyword>
<dbReference type="GeneID" id="109385211"/>
<dbReference type="CTD" id="7371"/>
<dbReference type="InterPro" id="IPR006083">
    <property type="entry name" value="PRK/URK"/>
</dbReference>
<evidence type="ECO:0000256" key="5">
    <source>
        <dbReference type="ARBA" id="ARBA00022679"/>
    </source>
</evidence>
<dbReference type="NCBIfam" id="NF004018">
    <property type="entry name" value="PRK05480.1"/>
    <property type="match status" value="1"/>
</dbReference>
<dbReference type="Pfam" id="PF00485">
    <property type="entry name" value="PRK"/>
    <property type="match status" value="1"/>
</dbReference>
<evidence type="ECO:0000259" key="12">
    <source>
        <dbReference type="Pfam" id="PF00485"/>
    </source>
</evidence>
<evidence type="ECO:0000313" key="13">
    <source>
        <dbReference type="Proteomes" id="UP000694851"/>
    </source>
</evidence>
<dbReference type="InterPro" id="IPR027417">
    <property type="entry name" value="P-loop_NTPase"/>
</dbReference>
<evidence type="ECO:0000256" key="3">
    <source>
        <dbReference type="ARBA" id="ARBA00005408"/>
    </source>
</evidence>
<dbReference type="Proteomes" id="UP000694851">
    <property type="component" value="Unplaced"/>
</dbReference>
<comment type="catalytic activity">
    <reaction evidence="10">
        <text>uridine + ATP = UMP + ADP + H(+)</text>
        <dbReference type="Rhea" id="RHEA:16825"/>
        <dbReference type="ChEBI" id="CHEBI:15378"/>
        <dbReference type="ChEBI" id="CHEBI:16704"/>
        <dbReference type="ChEBI" id="CHEBI:30616"/>
        <dbReference type="ChEBI" id="CHEBI:57865"/>
        <dbReference type="ChEBI" id="CHEBI:456216"/>
        <dbReference type="EC" id="2.7.1.48"/>
    </reaction>
</comment>
<comment type="similarity">
    <text evidence="3">Belongs to the uridine kinase family.</text>
</comment>
<dbReference type="InterPro" id="IPR000764">
    <property type="entry name" value="Uridine_kinase-like"/>
</dbReference>
<keyword evidence="13" id="KW-1185">Reference proteome</keyword>
<evidence type="ECO:0000256" key="2">
    <source>
        <dbReference type="ARBA" id="ARBA00004784"/>
    </source>
</evidence>
<keyword evidence="7 14" id="KW-0418">Kinase</keyword>
<dbReference type="AlphaFoldDB" id="A0A8B7RNX1"/>
<comment type="pathway">
    <text evidence="2">Pyrimidine metabolism; CTP biosynthesis via salvage pathway; CTP from cytidine: step 1/3.</text>
</comment>
<dbReference type="PANTHER" id="PTHR10285">
    <property type="entry name" value="URIDINE KINASE"/>
    <property type="match status" value="1"/>
</dbReference>
<feature type="compositionally biased region" description="Basic and acidic residues" evidence="11">
    <location>
        <begin position="299"/>
        <end position="308"/>
    </location>
</feature>
<comment type="pathway">
    <text evidence="1">Pyrimidine metabolism; UMP biosynthesis via salvage pathway; UMP from uridine: step 1/1.</text>
</comment>
<dbReference type="FunFam" id="3.40.50.300:FF:000297">
    <property type="entry name" value="Uridine-cytidine kinase 2"/>
    <property type="match status" value="1"/>
</dbReference>
<reference evidence="14" key="1">
    <citation type="submission" date="2025-08" db="UniProtKB">
        <authorList>
            <consortium name="RefSeq"/>
        </authorList>
    </citation>
    <scope>IDENTIFICATION</scope>
    <source>
        <tissue evidence="14">Muscle</tissue>
    </source>
</reference>
<evidence type="ECO:0000256" key="1">
    <source>
        <dbReference type="ARBA" id="ARBA00004690"/>
    </source>
</evidence>
<dbReference type="UniPathway" id="UPA00574">
    <property type="reaction ID" value="UER00637"/>
</dbReference>
<protein>
    <recommendedName>
        <fullName evidence="4">uridine/cytidine kinase</fullName>
        <ecNumber evidence="4">2.7.1.48</ecNumber>
    </recommendedName>
</protein>
<evidence type="ECO:0000256" key="10">
    <source>
        <dbReference type="ARBA" id="ARBA00048909"/>
    </source>
</evidence>
<evidence type="ECO:0000313" key="14">
    <source>
        <dbReference type="RefSeq" id="XP_019502791.1"/>
    </source>
</evidence>
<evidence type="ECO:0000256" key="9">
    <source>
        <dbReference type="ARBA" id="ARBA00047436"/>
    </source>
</evidence>
<evidence type="ECO:0000256" key="4">
    <source>
        <dbReference type="ARBA" id="ARBA00012137"/>
    </source>
</evidence>
<dbReference type="EC" id="2.7.1.48" evidence="4"/>
<evidence type="ECO:0000256" key="11">
    <source>
        <dbReference type="SAM" id="MobiDB-lite"/>
    </source>
</evidence>
<keyword evidence="5" id="KW-0808">Transferase</keyword>
<name>A0A8B7RNX1_HIPAR</name>
<dbReference type="UniPathway" id="UPA00579">
    <property type="reaction ID" value="UER00640"/>
</dbReference>
<dbReference type="SUPFAM" id="SSF52540">
    <property type="entry name" value="P-loop containing nucleoside triphosphate hydrolases"/>
    <property type="match status" value="1"/>
</dbReference>
<evidence type="ECO:0000256" key="6">
    <source>
        <dbReference type="ARBA" id="ARBA00022741"/>
    </source>
</evidence>
<dbReference type="GO" id="GO:0044211">
    <property type="term" value="P:CTP salvage"/>
    <property type="evidence" value="ECO:0007669"/>
    <property type="project" value="UniProtKB-UniPathway"/>
</dbReference>
<dbReference type="GO" id="GO:0005524">
    <property type="term" value="F:ATP binding"/>
    <property type="evidence" value="ECO:0007669"/>
    <property type="project" value="UniProtKB-KW"/>
</dbReference>
<feature type="domain" description="Phosphoribulokinase/uridine kinase" evidence="12">
    <location>
        <begin position="80"/>
        <end position="264"/>
    </location>
</feature>
<evidence type="ECO:0000256" key="8">
    <source>
        <dbReference type="ARBA" id="ARBA00022840"/>
    </source>
</evidence>
<dbReference type="RefSeq" id="XP_019502791.1">
    <property type="nucleotide sequence ID" value="XM_019647246.1"/>
</dbReference>
<proteinExistence type="inferred from homology"/>